<evidence type="ECO:0000256" key="12">
    <source>
        <dbReference type="SAM" id="MobiDB-lite"/>
    </source>
</evidence>
<keyword evidence="5" id="KW-0863">Zinc-finger</keyword>
<feature type="region of interest" description="Disordered" evidence="12">
    <location>
        <begin position="67"/>
        <end position="180"/>
    </location>
</feature>
<dbReference type="HOGENOM" id="CLU_007226_3_0_1"/>
<dbReference type="STRING" id="7757.ENSPMAP00000001252"/>
<keyword evidence="9" id="KW-0804">Transcription</keyword>
<dbReference type="PROSITE" id="PS50890">
    <property type="entry name" value="PUA"/>
    <property type="match status" value="1"/>
</dbReference>
<reference evidence="14" key="1">
    <citation type="submission" date="2025-08" db="UniProtKB">
        <authorList>
            <consortium name="Ensembl"/>
        </authorList>
    </citation>
    <scope>IDENTIFICATION</scope>
</reference>
<sequence length="544" mass="58363">RACRPMCFVKQLEIPEYGQKPNVSPTTPRSNLARELEKYSRPGYDSPSGCDASGVKTTKGDITIALLPRPPLSSVATQSGAAVEVDENGTLDLSMKKRVGAETSSGTSSPAPPGDPQQQGYGARGEAAPDLSPRPPTTPAEAQPPWDSPLDYTKCRGGGDHERDDAAPAESSLTGEEEEPVAVAEELVEERRYPGDVTTPSPKAKCGLAKEARKELLACPTPGCDGSGHVTGNYASHRSLSGCPLADKSIRNMMASSTQELKCPTPGCDGSGHITGNYTSHRSLSGCPRAKKSGIKVVPIKEDKEDQESIRCPVPGCAGQGHVTGKYTSHRSASGCPLAARRQREGSLPSLPFSWKGSKVEGAQCPTPGCDGSGHASGTFLSHRSLSGCPRATSAMKRAKLSGEEMMTIKLRASNGVENDEEIRQLDEEIKELNESNSQMEADMIRLKTQITSMENSLQTMEQENRVIEQQNEALLQELSSLSQALICSLSNVQLPHMGPINEQNFDAYVTKLTDMYSNQDHYQSPEQKALLDTIRQAVKGIQV</sequence>
<dbReference type="Gene3D" id="4.10.320.30">
    <property type="match status" value="4"/>
</dbReference>
<evidence type="ECO:0000256" key="1">
    <source>
        <dbReference type="ARBA" id="ARBA00004123"/>
    </source>
</evidence>
<dbReference type="AlphaFoldDB" id="S4R7S2"/>
<keyword evidence="7" id="KW-0805">Transcription regulation</keyword>
<evidence type="ECO:0000256" key="7">
    <source>
        <dbReference type="ARBA" id="ARBA00023015"/>
    </source>
</evidence>
<dbReference type="GO" id="GO:0000978">
    <property type="term" value="F:RNA polymerase II cis-regulatory region sequence-specific DNA binding"/>
    <property type="evidence" value="ECO:0007669"/>
    <property type="project" value="TreeGrafter"/>
</dbReference>
<dbReference type="InterPro" id="IPR036060">
    <property type="entry name" value="Znf_C2H2C_sf"/>
</dbReference>
<dbReference type="OMA" id="TMEQENR"/>
<dbReference type="GO" id="GO:0030154">
    <property type="term" value="P:cell differentiation"/>
    <property type="evidence" value="ECO:0007669"/>
    <property type="project" value="UniProtKB-KW"/>
</dbReference>
<feature type="domain" description="Myelin transcription factor 1" evidence="13">
    <location>
        <begin position="78"/>
        <end position="206"/>
    </location>
</feature>
<keyword evidence="6" id="KW-0862">Zinc</keyword>
<dbReference type="InterPro" id="IPR013681">
    <property type="entry name" value="Myelin_TF"/>
</dbReference>
<keyword evidence="11" id="KW-0175">Coiled coil</keyword>
<dbReference type="SUPFAM" id="SSF103637">
    <property type="entry name" value="CCHHC domain"/>
    <property type="match status" value="4"/>
</dbReference>
<evidence type="ECO:0000256" key="10">
    <source>
        <dbReference type="ARBA" id="ARBA00023242"/>
    </source>
</evidence>
<comment type="similarity">
    <text evidence="2">Belongs to the MYT1 family.</text>
</comment>
<evidence type="ECO:0000256" key="8">
    <source>
        <dbReference type="ARBA" id="ARBA00023125"/>
    </source>
</evidence>
<accession>S4R7S2</accession>
<dbReference type="GO" id="GO:0005634">
    <property type="term" value="C:nucleus"/>
    <property type="evidence" value="ECO:0007669"/>
    <property type="project" value="UniProtKB-SubCell"/>
</dbReference>
<dbReference type="Pfam" id="PF01530">
    <property type="entry name" value="zf-C2HC"/>
    <property type="match status" value="4"/>
</dbReference>
<evidence type="ECO:0000256" key="2">
    <source>
        <dbReference type="ARBA" id="ARBA00010194"/>
    </source>
</evidence>
<dbReference type="Pfam" id="PF08474">
    <property type="entry name" value="MYT1"/>
    <property type="match status" value="1"/>
</dbReference>
<organism evidence="14">
    <name type="scientific">Petromyzon marinus</name>
    <name type="common">Sea lamprey</name>
    <dbReference type="NCBI Taxonomy" id="7757"/>
    <lineage>
        <taxon>Eukaryota</taxon>
        <taxon>Metazoa</taxon>
        <taxon>Chordata</taxon>
        <taxon>Craniata</taxon>
        <taxon>Vertebrata</taxon>
        <taxon>Cyclostomata</taxon>
        <taxon>Hyperoartia</taxon>
        <taxon>Petromyzontiformes</taxon>
        <taxon>Petromyzontidae</taxon>
        <taxon>Petromyzon</taxon>
    </lineage>
</organism>
<evidence type="ECO:0000256" key="5">
    <source>
        <dbReference type="ARBA" id="ARBA00022771"/>
    </source>
</evidence>
<dbReference type="InterPro" id="IPR002515">
    <property type="entry name" value="Znf_C2H2C"/>
</dbReference>
<dbReference type="PANTHER" id="PTHR10816:SF15">
    <property type="entry name" value="MYELIN TRANSCRIPTION FACTOR 1-LIKE PROTEIN"/>
    <property type="match status" value="1"/>
</dbReference>
<name>S4R7S2_PETMA</name>
<dbReference type="Gene3D" id="1.20.5.1700">
    <property type="match status" value="1"/>
</dbReference>
<evidence type="ECO:0000256" key="9">
    <source>
        <dbReference type="ARBA" id="ARBA00023163"/>
    </source>
</evidence>
<dbReference type="PANTHER" id="PTHR10816">
    <property type="entry name" value="MYELIN TRANSCRIPTION FACTOR 1-RELATED"/>
    <property type="match status" value="1"/>
</dbReference>
<dbReference type="GO" id="GO:0000981">
    <property type="term" value="F:DNA-binding transcription factor activity, RNA polymerase II-specific"/>
    <property type="evidence" value="ECO:0007669"/>
    <property type="project" value="TreeGrafter"/>
</dbReference>
<keyword evidence="4" id="KW-0677">Repeat</keyword>
<comment type="subcellular location">
    <subcellularLocation>
        <location evidence="1">Nucleus</location>
    </subcellularLocation>
</comment>
<keyword evidence="10" id="KW-0539">Nucleus</keyword>
<evidence type="ECO:0000259" key="13">
    <source>
        <dbReference type="Pfam" id="PF08474"/>
    </source>
</evidence>
<dbReference type="Ensembl" id="ENSPMAT00000001257.1">
    <property type="protein sequence ID" value="ENSPMAP00000001252.1"/>
    <property type="gene ID" value="ENSPMAG00000001124.1"/>
</dbReference>
<feature type="coiled-coil region" evidence="11">
    <location>
        <begin position="416"/>
        <end position="485"/>
    </location>
</feature>
<reference evidence="14" key="2">
    <citation type="submission" date="2025-09" db="UniProtKB">
        <authorList>
            <consortium name="Ensembl"/>
        </authorList>
    </citation>
    <scope>IDENTIFICATION</scope>
</reference>
<evidence type="ECO:0000256" key="6">
    <source>
        <dbReference type="ARBA" id="ARBA00022833"/>
    </source>
</evidence>
<dbReference type="GeneTree" id="ENSGT00940000156364"/>
<evidence type="ECO:0000256" key="4">
    <source>
        <dbReference type="ARBA" id="ARBA00022737"/>
    </source>
</evidence>
<feature type="compositionally biased region" description="Basic and acidic residues" evidence="12">
    <location>
        <begin position="153"/>
        <end position="166"/>
    </location>
</feature>
<evidence type="ECO:0000256" key="3">
    <source>
        <dbReference type="ARBA" id="ARBA00022723"/>
    </source>
</evidence>
<dbReference type="PROSITE" id="PS51802">
    <property type="entry name" value="ZF_CCHHC"/>
    <property type="match status" value="4"/>
</dbReference>
<evidence type="ECO:0000313" key="14">
    <source>
        <dbReference type="Ensembl" id="ENSPMAP00000001252.1"/>
    </source>
</evidence>
<keyword evidence="8" id="KW-0238">DNA-binding</keyword>
<dbReference type="FunFam" id="4.10.320.30:FF:000001">
    <property type="entry name" value="Myelin transcription factor 1-like, a"/>
    <property type="match status" value="4"/>
</dbReference>
<keyword evidence="3" id="KW-0479">Metal-binding</keyword>
<proteinExistence type="inferred from homology"/>
<protein>
    <submittedName>
        <fullName evidence="14">Myelin transcription factor 1</fullName>
    </submittedName>
</protein>
<dbReference type="GO" id="GO:0008270">
    <property type="term" value="F:zinc ion binding"/>
    <property type="evidence" value="ECO:0007669"/>
    <property type="project" value="UniProtKB-KW"/>
</dbReference>
<evidence type="ECO:0000256" key="11">
    <source>
        <dbReference type="SAM" id="Coils"/>
    </source>
</evidence>
<dbReference type="GO" id="GO:0007399">
    <property type="term" value="P:nervous system development"/>
    <property type="evidence" value="ECO:0007669"/>
    <property type="project" value="UniProtKB-KW"/>
</dbReference>